<feature type="transmembrane region" description="Helical" evidence="1">
    <location>
        <begin position="76"/>
        <end position="102"/>
    </location>
</feature>
<dbReference type="AlphaFoldDB" id="A0AAE1HSA8"/>
<gene>
    <name evidence="3" type="ORF">KUF71_014750</name>
</gene>
<evidence type="ECO:0000256" key="1">
    <source>
        <dbReference type="SAM" id="Phobius"/>
    </source>
</evidence>
<dbReference type="EMBL" id="JAHWGI010001262">
    <property type="protein sequence ID" value="KAK3926533.1"/>
    <property type="molecule type" value="Genomic_DNA"/>
</dbReference>
<keyword evidence="1" id="KW-0472">Membrane</keyword>
<feature type="chain" id="PRO_5042188011" evidence="2">
    <location>
        <begin position="24"/>
        <end position="154"/>
    </location>
</feature>
<organism evidence="3 4">
    <name type="scientific">Frankliniella fusca</name>
    <dbReference type="NCBI Taxonomy" id="407009"/>
    <lineage>
        <taxon>Eukaryota</taxon>
        <taxon>Metazoa</taxon>
        <taxon>Ecdysozoa</taxon>
        <taxon>Arthropoda</taxon>
        <taxon>Hexapoda</taxon>
        <taxon>Insecta</taxon>
        <taxon>Pterygota</taxon>
        <taxon>Neoptera</taxon>
        <taxon>Paraneoptera</taxon>
        <taxon>Thysanoptera</taxon>
        <taxon>Terebrantia</taxon>
        <taxon>Thripoidea</taxon>
        <taxon>Thripidae</taxon>
        <taxon>Frankliniella</taxon>
    </lineage>
</organism>
<protein>
    <submittedName>
        <fullName evidence="3">Acyl-lipid (8-3)-desaturase</fullName>
    </submittedName>
</protein>
<keyword evidence="2" id="KW-0732">Signal</keyword>
<reference evidence="3" key="1">
    <citation type="submission" date="2021-07" db="EMBL/GenBank/DDBJ databases">
        <authorList>
            <person name="Catto M.A."/>
            <person name="Jacobson A."/>
            <person name="Kennedy G."/>
            <person name="Labadie P."/>
            <person name="Hunt B.G."/>
            <person name="Srinivasan R."/>
        </authorList>
    </citation>
    <scope>NUCLEOTIDE SEQUENCE</scope>
    <source>
        <strain evidence="3">PL_HMW_Pooled</strain>
        <tissue evidence="3">Head</tissue>
    </source>
</reference>
<proteinExistence type="predicted"/>
<reference evidence="3" key="2">
    <citation type="journal article" date="2023" name="BMC Genomics">
        <title>Pest status, molecular evolution, and epigenetic factors derived from the genome assembly of Frankliniella fusca, a thysanopteran phytovirus vector.</title>
        <authorList>
            <person name="Catto M.A."/>
            <person name="Labadie P.E."/>
            <person name="Jacobson A.L."/>
            <person name="Kennedy G.G."/>
            <person name="Srinivasan R."/>
            <person name="Hunt B.G."/>
        </authorList>
    </citation>
    <scope>NUCLEOTIDE SEQUENCE</scope>
    <source>
        <strain evidence="3">PL_HMW_Pooled</strain>
    </source>
</reference>
<keyword evidence="1" id="KW-0812">Transmembrane</keyword>
<keyword evidence="4" id="KW-1185">Reference proteome</keyword>
<name>A0AAE1HSA8_9NEOP</name>
<keyword evidence="1" id="KW-1133">Transmembrane helix</keyword>
<evidence type="ECO:0000313" key="4">
    <source>
        <dbReference type="Proteomes" id="UP001219518"/>
    </source>
</evidence>
<feature type="signal peptide" evidence="2">
    <location>
        <begin position="1"/>
        <end position="23"/>
    </location>
</feature>
<sequence>MMHIWKTILAIVSSFVILTWGSAEEKTECTEMTLSSGLSLYCPTEKEPNKTDCCYSGGMPSCCINEVQDQTLVMTIALSVIILCFVLTILIVVCCFCPNCLLYDACRAKYSRTEIIAYTKEEEMALNSTMPYEDQHEKSSYSTQAIKIKPIADV</sequence>
<accession>A0AAE1HSA8</accession>
<evidence type="ECO:0000256" key="2">
    <source>
        <dbReference type="SAM" id="SignalP"/>
    </source>
</evidence>
<evidence type="ECO:0000313" key="3">
    <source>
        <dbReference type="EMBL" id="KAK3926533.1"/>
    </source>
</evidence>
<dbReference type="Proteomes" id="UP001219518">
    <property type="component" value="Unassembled WGS sequence"/>
</dbReference>
<comment type="caution">
    <text evidence="3">The sequence shown here is derived from an EMBL/GenBank/DDBJ whole genome shotgun (WGS) entry which is preliminary data.</text>
</comment>